<organism evidence="2 3">
    <name type="scientific">Moniliophthora roreri</name>
    <name type="common">Frosty pod rot fungus</name>
    <name type="synonym">Monilia roreri</name>
    <dbReference type="NCBI Taxonomy" id="221103"/>
    <lineage>
        <taxon>Eukaryota</taxon>
        <taxon>Fungi</taxon>
        <taxon>Dikarya</taxon>
        <taxon>Basidiomycota</taxon>
        <taxon>Agaricomycotina</taxon>
        <taxon>Agaricomycetes</taxon>
        <taxon>Agaricomycetidae</taxon>
        <taxon>Agaricales</taxon>
        <taxon>Marasmiineae</taxon>
        <taxon>Marasmiaceae</taxon>
        <taxon>Moniliophthora</taxon>
    </lineage>
</organism>
<feature type="compositionally biased region" description="Low complexity" evidence="1">
    <location>
        <begin position="272"/>
        <end position="292"/>
    </location>
</feature>
<name>A0A0W0F6R4_MONRR</name>
<dbReference type="Proteomes" id="UP000054988">
    <property type="component" value="Unassembled WGS sequence"/>
</dbReference>
<evidence type="ECO:0000313" key="3">
    <source>
        <dbReference type="Proteomes" id="UP000054988"/>
    </source>
</evidence>
<proteinExistence type="predicted"/>
<feature type="compositionally biased region" description="Basic and acidic residues" evidence="1">
    <location>
        <begin position="214"/>
        <end position="227"/>
    </location>
</feature>
<feature type="compositionally biased region" description="Polar residues" evidence="1">
    <location>
        <begin position="78"/>
        <end position="87"/>
    </location>
</feature>
<feature type="compositionally biased region" description="Basic and acidic residues" evidence="1">
    <location>
        <begin position="398"/>
        <end position="431"/>
    </location>
</feature>
<dbReference type="AlphaFoldDB" id="A0A0W0F6R4"/>
<reference evidence="2 3" key="1">
    <citation type="submission" date="2015-12" db="EMBL/GenBank/DDBJ databases">
        <title>Draft genome sequence of Moniliophthora roreri, the causal agent of frosty pod rot of cacao.</title>
        <authorList>
            <person name="Aime M.C."/>
            <person name="Diaz-Valderrama J.R."/>
            <person name="Kijpornyongpan T."/>
            <person name="Phillips-Mora W."/>
        </authorList>
    </citation>
    <scope>NUCLEOTIDE SEQUENCE [LARGE SCALE GENOMIC DNA]</scope>
    <source>
        <strain evidence="2 3">MCA 2952</strain>
    </source>
</reference>
<sequence>MSSALIQHPEAISWFNMYCSTYLVFVIMALKAASANAQLDCRGSTSCGFTSVAIRDDRQHSVVAETEVSADEGRSSRQESGNKSTNLPVDKDIPVKKSTSLIPKRPMRNIDQLKSKFSAEYRRHGNLKERHAWLRDNRTTICDHCTEKKLRCEPHPDNVRCEMCAKRKVRCSRSTEEKKARVMRKLDIDEDTFQKLLNWYERRSDSDSDDESKDMDIGEAKKTKKAEGGAVRTQAASSSNKSSSAKDSEKPTRISVKKPAIGLEQKPTIKFSYSSKSKESSTSNSGEHSSMSTKKHSGKTVEVSRSTHKSVSNTATVVKPKKATPKHVSSASTGSEALKDALNQANQSCSVPSGPRKPNRSDAASIMRSGHLNPQPKQAVRFEQQSAEYDEDFSDKEEELRDTQKASRREDERNVSIKSEHDEEGKLHETRPTRDSAFIDLHLIKRQLEVGMGTLTVGHPLRKVLQDSTERIGDLAALELDKMMSEEPTTTEASASKRPRDFQESSTDENPKRKLRKPVKPTSRPGFTEGPAATVKWKEVSRK</sequence>
<comment type="caution">
    <text evidence="2">The sequence shown here is derived from an EMBL/GenBank/DDBJ whole genome shotgun (WGS) entry which is preliminary data.</text>
</comment>
<evidence type="ECO:0000256" key="1">
    <source>
        <dbReference type="SAM" id="MobiDB-lite"/>
    </source>
</evidence>
<dbReference type="EMBL" id="LATX01002269">
    <property type="protein sequence ID" value="KTB32038.1"/>
    <property type="molecule type" value="Genomic_DNA"/>
</dbReference>
<evidence type="ECO:0000313" key="2">
    <source>
        <dbReference type="EMBL" id="KTB32038.1"/>
    </source>
</evidence>
<evidence type="ECO:0008006" key="4">
    <source>
        <dbReference type="Google" id="ProtNLM"/>
    </source>
</evidence>
<accession>A0A0W0F6R4</accession>
<feature type="region of interest" description="Disordered" evidence="1">
    <location>
        <begin position="204"/>
        <end position="431"/>
    </location>
</feature>
<gene>
    <name evidence="2" type="ORF">WG66_15394</name>
</gene>
<protein>
    <recommendedName>
        <fullName evidence="4">Zn(2)-C6 fungal-type domain-containing protein</fullName>
    </recommendedName>
</protein>
<feature type="compositionally biased region" description="Acidic residues" evidence="1">
    <location>
        <begin position="388"/>
        <end position="397"/>
    </location>
</feature>
<feature type="region of interest" description="Disordered" evidence="1">
    <location>
        <begin position="482"/>
        <end position="543"/>
    </location>
</feature>
<feature type="region of interest" description="Disordered" evidence="1">
    <location>
        <begin position="62"/>
        <end position="90"/>
    </location>
</feature>